<accession>A0A0B6Y4K1</accession>
<protein>
    <submittedName>
        <fullName evidence="1">Uncharacterized protein</fullName>
    </submittedName>
</protein>
<name>A0A0B6Y4K1_9EUPU</name>
<evidence type="ECO:0000313" key="1">
    <source>
        <dbReference type="EMBL" id="CEK51069.1"/>
    </source>
</evidence>
<sequence>WKMPQEYNERAQLMEKTIQSQTENIHQTDRQWKQYQQEVVTLQAQLQDTQNIMLASASIQSMDQLLSDNQKIETQLKQC</sequence>
<gene>
    <name evidence="1" type="primary">ORF12393</name>
</gene>
<feature type="non-terminal residue" evidence="1">
    <location>
        <position position="1"/>
    </location>
</feature>
<proteinExistence type="predicted"/>
<dbReference type="EMBL" id="HACG01004204">
    <property type="protein sequence ID" value="CEK51069.1"/>
    <property type="molecule type" value="Transcribed_RNA"/>
</dbReference>
<reference evidence="1" key="1">
    <citation type="submission" date="2014-12" db="EMBL/GenBank/DDBJ databases">
        <title>Insight into the proteome of Arion vulgaris.</title>
        <authorList>
            <person name="Aradska J."/>
            <person name="Bulat T."/>
            <person name="Smidak R."/>
            <person name="Sarate P."/>
            <person name="Gangsoo J."/>
            <person name="Sialana F."/>
            <person name="Bilban M."/>
            <person name="Lubec G."/>
        </authorList>
    </citation>
    <scope>NUCLEOTIDE SEQUENCE</scope>
    <source>
        <tissue evidence="1">Skin</tissue>
    </source>
</reference>
<dbReference type="AlphaFoldDB" id="A0A0B6Y4K1"/>
<organism evidence="1">
    <name type="scientific">Arion vulgaris</name>
    <dbReference type="NCBI Taxonomy" id="1028688"/>
    <lineage>
        <taxon>Eukaryota</taxon>
        <taxon>Metazoa</taxon>
        <taxon>Spiralia</taxon>
        <taxon>Lophotrochozoa</taxon>
        <taxon>Mollusca</taxon>
        <taxon>Gastropoda</taxon>
        <taxon>Heterobranchia</taxon>
        <taxon>Euthyneura</taxon>
        <taxon>Panpulmonata</taxon>
        <taxon>Eupulmonata</taxon>
        <taxon>Stylommatophora</taxon>
        <taxon>Helicina</taxon>
        <taxon>Arionoidea</taxon>
        <taxon>Arionidae</taxon>
        <taxon>Arion</taxon>
    </lineage>
</organism>
<feature type="non-terminal residue" evidence="1">
    <location>
        <position position="79"/>
    </location>
</feature>